<reference evidence="3 4" key="1">
    <citation type="journal article" date="2010" name="Science">
        <title>Genomic analysis of organismal complexity in the multicellular green alga Volvox carteri.</title>
        <authorList>
            <person name="Prochnik S.E."/>
            <person name="Umen J."/>
            <person name="Nedelcu A.M."/>
            <person name="Hallmann A."/>
            <person name="Miller S.M."/>
            <person name="Nishii I."/>
            <person name="Ferris P."/>
            <person name="Kuo A."/>
            <person name="Mitros T."/>
            <person name="Fritz-Laylin L.K."/>
            <person name="Hellsten U."/>
            <person name="Chapman J."/>
            <person name="Simakov O."/>
            <person name="Rensing S.A."/>
            <person name="Terry A."/>
            <person name="Pangilinan J."/>
            <person name="Kapitonov V."/>
            <person name="Jurka J."/>
            <person name="Salamov A."/>
            <person name="Shapiro H."/>
            <person name="Schmutz J."/>
            <person name="Grimwood J."/>
            <person name="Lindquist E."/>
            <person name="Lucas S."/>
            <person name="Grigoriev I.V."/>
            <person name="Schmitt R."/>
            <person name="Kirk D."/>
            <person name="Rokhsar D.S."/>
        </authorList>
    </citation>
    <scope>NUCLEOTIDE SEQUENCE [LARGE SCALE GENOMIC DNA]</scope>
    <source>
        <strain evidence="4">f. Nagariensis / Eve</strain>
    </source>
</reference>
<keyword evidence="4" id="KW-1185">Reference proteome</keyword>
<dbReference type="OrthoDB" id="551613at2759"/>
<dbReference type="InParanoid" id="D8TMM1"/>
<feature type="region of interest" description="Disordered" evidence="1">
    <location>
        <begin position="136"/>
        <end position="228"/>
    </location>
</feature>
<accession>D8TMM1</accession>
<proteinExistence type="predicted"/>
<dbReference type="GO" id="GO:0016747">
    <property type="term" value="F:acyltransferase activity, transferring groups other than amino-acyl groups"/>
    <property type="evidence" value="ECO:0007669"/>
    <property type="project" value="InterPro"/>
</dbReference>
<dbReference type="AlphaFoldDB" id="D8TMM1"/>
<gene>
    <name evidence="3" type="ORF">VOLCADRAFT_87932</name>
</gene>
<evidence type="ECO:0000313" key="4">
    <source>
        <dbReference type="Proteomes" id="UP000001058"/>
    </source>
</evidence>
<dbReference type="CDD" id="cd04301">
    <property type="entry name" value="NAT_SF"/>
    <property type="match status" value="1"/>
</dbReference>
<dbReference type="KEGG" id="vcn:VOLCADRAFT_87932"/>
<feature type="compositionally biased region" description="Basic and acidic residues" evidence="1">
    <location>
        <begin position="178"/>
        <end position="188"/>
    </location>
</feature>
<feature type="domain" description="N-acetyltransferase" evidence="2">
    <location>
        <begin position="156"/>
        <end position="315"/>
    </location>
</feature>
<dbReference type="SUPFAM" id="SSF55729">
    <property type="entry name" value="Acyl-CoA N-acyltransferases (Nat)"/>
    <property type="match status" value="1"/>
</dbReference>
<dbReference type="InterPro" id="IPR016181">
    <property type="entry name" value="Acyl_CoA_acyltransferase"/>
</dbReference>
<sequence length="326" mass="34335">MSCSSAHLDVNPLTRPLSPSDEEWAERGVFLSYGKAHLSYSEVERLLQLANLDITPADFPFAAVVVWAYRMRPSSNPEVSACFTTRTQGLTGPRATTSAVKAGSSDGAGLCGLGVEVVGFACVDIAMLPSRGTTARAGLSDESCGKRGGGGQGVTATGPAATESSARYGGTRVQQWRECQRDWTPGERRRPRQAGNYSTEQQAGMAALGSVGGASSAAAEGRDSGEDCSEGQEIVATVRFLAVHPALRRQGLGRALLERLVSELRGGVKDENDAAVVTLRATSRSVDFYERLGLLRDPDAPLVEAVGGRMQVGHVGAVQVKGRKPD</sequence>
<dbReference type="RefSeq" id="XP_002947748.1">
    <property type="nucleotide sequence ID" value="XM_002947702.1"/>
</dbReference>
<dbReference type="Proteomes" id="UP000001058">
    <property type="component" value="Unassembled WGS sequence"/>
</dbReference>
<feature type="compositionally biased region" description="Low complexity" evidence="1">
    <location>
        <begin position="203"/>
        <end position="219"/>
    </location>
</feature>
<dbReference type="Gene3D" id="3.40.630.30">
    <property type="match status" value="1"/>
</dbReference>
<dbReference type="PROSITE" id="PS51186">
    <property type="entry name" value="GNAT"/>
    <property type="match status" value="1"/>
</dbReference>
<evidence type="ECO:0000313" key="3">
    <source>
        <dbReference type="EMBL" id="EFJ51281.1"/>
    </source>
</evidence>
<dbReference type="Pfam" id="PF13508">
    <property type="entry name" value="Acetyltransf_7"/>
    <property type="match status" value="1"/>
</dbReference>
<evidence type="ECO:0000256" key="1">
    <source>
        <dbReference type="SAM" id="MobiDB-lite"/>
    </source>
</evidence>
<organism evidence="4">
    <name type="scientific">Volvox carteri f. nagariensis</name>
    <dbReference type="NCBI Taxonomy" id="3068"/>
    <lineage>
        <taxon>Eukaryota</taxon>
        <taxon>Viridiplantae</taxon>
        <taxon>Chlorophyta</taxon>
        <taxon>core chlorophytes</taxon>
        <taxon>Chlorophyceae</taxon>
        <taxon>CS clade</taxon>
        <taxon>Chlamydomonadales</taxon>
        <taxon>Volvocaceae</taxon>
        <taxon>Volvox</taxon>
    </lineage>
</organism>
<name>D8TMM1_VOLCA</name>
<dbReference type="GeneID" id="9620710"/>
<dbReference type="EMBL" id="GL378328">
    <property type="protein sequence ID" value="EFJ51281.1"/>
    <property type="molecule type" value="Genomic_DNA"/>
</dbReference>
<dbReference type="InterPro" id="IPR000182">
    <property type="entry name" value="GNAT_dom"/>
</dbReference>
<protein>
    <recommendedName>
        <fullName evidence="2">N-acetyltransferase domain-containing protein</fullName>
    </recommendedName>
</protein>
<evidence type="ECO:0000259" key="2">
    <source>
        <dbReference type="PROSITE" id="PS51186"/>
    </source>
</evidence>